<evidence type="ECO:0000256" key="6">
    <source>
        <dbReference type="ARBA" id="ARBA00022842"/>
    </source>
</evidence>
<dbReference type="Pfam" id="PF01850">
    <property type="entry name" value="PIN"/>
    <property type="match status" value="1"/>
</dbReference>
<name>A0ABT0ISH2_9HYPH</name>
<gene>
    <name evidence="9" type="ORF">M0654_12515</name>
</gene>
<dbReference type="InterPro" id="IPR029060">
    <property type="entry name" value="PIN-like_dom_sf"/>
</dbReference>
<keyword evidence="10" id="KW-1185">Reference proteome</keyword>
<sequence length="196" mass="21861">MPGNFLLLDTDIVSQIGRQRPPPGLREWLAALGPKRAAISFPSIAELRRGAHLLEKTYPGKAAALTAWIDEVLGSGFRMLAMTPNVAAVYARMTSTPDLRSMWTVQRGAKHNRLGHDLMVASVAIAHGAPLLTANTKDYRRIHELFPLPGVYDPLRRKWDVRPCREVDLPPWDCPERFLNAPLPGIRGNDEIIVRC</sequence>
<evidence type="ECO:0000256" key="7">
    <source>
        <dbReference type="ARBA" id="ARBA00038093"/>
    </source>
</evidence>
<keyword evidence="6" id="KW-0460">Magnesium</keyword>
<comment type="caution">
    <text evidence="9">The sequence shown here is derived from an EMBL/GenBank/DDBJ whole genome shotgun (WGS) entry which is preliminary data.</text>
</comment>
<evidence type="ECO:0000256" key="5">
    <source>
        <dbReference type="ARBA" id="ARBA00022801"/>
    </source>
</evidence>
<feature type="domain" description="PIN" evidence="8">
    <location>
        <begin position="7"/>
        <end position="142"/>
    </location>
</feature>
<proteinExistence type="inferred from homology"/>
<evidence type="ECO:0000256" key="4">
    <source>
        <dbReference type="ARBA" id="ARBA00022723"/>
    </source>
</evidence>
<dbReference type="Proteomes" id="UP001202827">
    <property type="component" value="Unassembled WGS sequence"/>
</dbReference>
<reference evidence="9 10" key="1">
    <citation type="submission" date="2022-04" db="EMBL/GenBank/DDBJ databases">
        <title>Rhizobium coralii sp. nov., isolated from coral Turbinaria peltata.</title>
        <authorList>
            <person name="Sun H."/>
        </authorList>
    </citation>
    <scope>NUCLEOTIDE SEQUENCE [LARGE SCALE GENOMIC DNA]</scope>
    <source>
        <strain evidence="9 10">NTR19</strain>
    </source>
</reference>
<evidence type="ECO:0000256" key="3">
    <source>
        <dbReference type="ARBA" id="ARBA00022722"/>
    </source>
</evidence>
<keyword evidence="5" id="KW-0378">Hydrolase</keyword>
<dbReference type="Gene3D" id="3.40.50.1010">
    <property type="entry name" value="5'-nuclease"/>
    <property type="match status" value="1"/>
</dbReference>
<dbReference type="PANTHER" id="PTHR33653:SF1">
    <property type="entry name" value="RIBONUCLEASE VAPC2"/>
    <property type="match status" value="1"/>
</dbReference>
<dbReference type="PANTHER" id="PTHR33653">
    <property type="entry name" value="RIBONUCLEASE VAPC2"/>
    <property type="match status" value="1"/>
</dbReference>
<dbReference type="SUPFAM" id="SSF88723">
    <property type="entry name" value="PIN domain-like"/>
    <property type="match status" value="1"/>
</dbReference>
<comment type="cofactor">
    <cofactor evidence="1">
        <name>Mg(2+)</name>
        <dbReference type="ChEBI" id="CHEBI:18420"/>
    </cofactor>
</comment>
<evidence type="ECO:0000313" key="9">
    <source>
        <dbReference type="EMBL" id="MCK8780808.1"/>
    </source>
</evidence>
<keyword evidence="3" id="KW-0540">Nuclease</keyword>
<keyword evidence="4" id="KW-0479">Metal-binding</keyword>
<evidence type="ECO:0000313" key="10">
    <source>
        <dbReference type="Proteomes" id="UP001202827"/>
    </source>
</evidence>
<keyword evidence="2" id="KW-1277">Toxin-antitoxin system</keyword>
<accession>A0ABT0ISH2</accession>
<dbReference type="InterPro" id="IPR002716">
    <property type="entry name" value="PIN_dom"/>
</dbReference>
<evidence type="ECO:0000259" key="8">
    <source>
        <dbReference type="Pfam" id="PF01850"/>
    </source>
</evidence>
<dbReference type="EMBL" id="JALPRY010000014">
    <property type="protein sequence ID" value="MCK8780808.1"/>
    <property type="molecule type" value="Genomic_DNA"/>
</dbReference>
<protein>
    <submittedName>
        <fullName evidence="9">PIN domain-containing protein</fullName>
    </submittedName>
</protein>
<dbReference type="InterPro" id="IPR050556">
    <property type="entry name" value="Type_II_TA_system_RNase"/>
</dbReference>
<evidence type="ECO:0000256" key="1">
    <source>
        <dbReference type="ARBA" id="ARBA00001946"/>
    </source>
</evidence>
<dbReference type="RefSeq" id="WP_248683390.1">
    <property type="nucleotide sequence ID" value="NZ_JALPRY010000014.1"/>
</dbReference>
<evidence type="ECO:0000256" key="2">
    <source>
        <dbReference type="ARBA" id="ARBA00022649"/>
    </source>
</evidence>
<organism evidence="9 10">
    <name type="scientific">Neorhizobium turbinariae</name>
    <dbReference type="NCBI Taxonomy" id="2937795"/>
    <lineage>
        <taxon>Bacteria</taxon>
        <taxon>Pseudomonadati</taxon>
        <taxon>Pseudomonadota</taxon>
        <taxon>Alphaproteobacteria</taxon>
        <taxon>Hyphomicrobiales</taxon>
        <taxon>Rhizobiaceae</taxon>
        <taxon>Rhizobium/Agrobacterium group</taxon>
        <taxon>Neorhizobium</taxon>
    </lineage>
</organism>
<comment type="similarity">
    <text evidence="7">Belongs to the PINc/VapC protein family.</text>
</comment>